<protein>
    <submittedName>
        <fullName evidence="2">Uncharacterized protein</fullName>
    </submittedName>
</protein>
<sequence length="100" mass="11243">MMLLLLLFIGPFILKQLSLLNREDYDSISVTVIGRELELFDARTNLRTGLIGPVDRILVEKNAILLQANLRYGMLISPCVLQLWVGRFLVIHGKAHGGKV</sequence>
<dbReference type="Gramene" id="Psat06G0638200-T1">
    <property type="protein sequence ID" value="KAI5401896.1"/>
    <property type="gene ID" value="KIW84_066382"/>
</dbReference>
<name>A0A9D4WJT2_PEA</name>
<comment type="caution">
    <text evidence="2">The sequence shown here is derived from an EMBL/GenBank/DDBJ whole genome shotgun (WGS) entry which is preliminary data.</text>
</comment>
<dbReference type="Proteomes" id="UP001058974">
    <property type="component" value="Chromosome 6"/>
</dbReference>
<dbReference type="EMBL" id="JAMSHJ010000006">
    <property type="protein sequence ID" value="KAI5401896.1"/>
    <property type="molecule type" value="Genomic_DNA"/>
</dbReference>
<accession>A0A9D4WJT2</accession>
<reference evidence="2 3" key="1">
    <citation type="journal article" date="2022" name="Nat. Genet.">
        <title>Improved pea reference genome and pan-genome highlight genomic features and evolutionary characteristics.</title>
        <authorList>
            <person name="Yang T."/>
            <person name="Liu R."/>
            <person name="Luo Y."/>
            <person name="Hu S."/>
            <person name="Wang D."/>
            <person name="Wang C."/>
            <person name="Pandey M.K."/>
            <person name="Ge S."/>
            <person name="Xu Q."/>
            <person name="Li N."/>
            <person name="Li G."/>
            <person name="Huang Y."/>
            <person name="Saxena R.K."/>
            <person name="Ji Y."/>
            <person name="Li M."/>
            <person name="Yan X."/>
            <person name="He Y."/>
            <person name="Liu Y."/>
            <person name="Wang X."/>
            <person name="Xiang C."/>
            <person name="Varshney R.K."/>
            <person name="Ding H."/>
            <person name="Gao S."/>
            <person name="Zong X."/>
        </authorList>
    </citation>
    <scope>NUCLEOTIDE SEQUENCE [LARGE SCALE GENOMIC DNA]</scope>
    <source>
        <strain evidence="2 3">cv. Zhongwan 6</strain>
    </source>
</reference>
<evidence type="ECO:0000313" key="2">
    <source>
        <dbReference type="EMBL" id="KAI5401896.1"/>
    </source>
</evidence>
<feature type="chain" id="PRO_5039423393" evidence="1">
    <location>
        <begin position="19"/>
        <end position="100"/>
    </location>
</feature>
<keyword evidence="1" id="KW-0732">Signal</keyword>
<proteinExistence type="predicted"/>
<feature type="signal peptide" evidence="1">
    <location>
        <begin position="1"/>
        <end position="18"/>
    </location>
</feature>
<organism evidence="2 3">
    <name type="scientific">Pisum sativum</name>
    <name type="common">Garden pea</name>
    <name type="synonym">Lathyrus oleraceus</name>
    <dbReference type="NCBI Taxonomy" id="3888"/>
    <lineage>
        <taxon>Eukaryota</taxon>
        <taxon>Viridiplantae</taxon>
        <taxon>Streptophyta</taxon>
        <taxon>Embryophyta</taxon>
        <taxon>Tracheophyta</taxon>
        <taxon>Spermatophyta</taxon>
        <taxon>Magnoliopsida</taxon>
        <taxon>eudicotyledons</taxon>
        <taxon>Gunneridae</taxon>
        <taxon>Pentapetalae</taxon>
        <taxon>rosids</taxon>
        <taxon>fabids</taxon>
        <taxon>Fabales</taxon>
        <taxon>Fabaceae</taxon>
        <taxon>Papilionoideae</taxon>
        <taxon>50 kb inversion clade</taxon>
        <taxon>NPAAA clade</taxon>
        <taxon>Hologalegina</taxon>
        <taxon>IRL clade</taxon>
        <taxon>Fabeae</taxon>
        <taxon>Lathyrus</taxon>
    </lineage>
</organism>
<evidence type="ECO:0000256" key="1">
    <source>
        <dbReference type="SAM" id="SignalP"/>
    </source>
</evidence>
<gene>
    <name evidence="2" type="ORF">KIW84_066382</name>
</gene>
<evidence type="ECO:0000313" key="3">
    <source>
        <dbReference type="Proteomes" id="UP001058974"/>
    </source>
</evidence>
<keyword evidence="3" id="KW-1185">Reference proteome</keyword>
<dbReference type="AlphaFoldDB" id="A0A9D4WJT2"/>